<feature type="region of interest" description="Disordered" evidence="2">
    <location>
        <begin position="24"/>
        <end position="71"/>
    </location>
</feature>
<dbReference type="OrthoDB" id="270720at2759"/>
<dbReference type="SMART" id="SM00698">
    <property type="entry name" value="MORN"/>
    <property type="match status" value="4"/>
</dbReference>
<dbReference type="GO" id="GO:0016020">
    <property type="term" value="C:membrane"/>
    <property type="evidence" value="ECO:0007669"/>
    <property type="project" value="UniProtKB-ARBA"/>
</dbReference>
<reference evidence="3" key="1">
    <citation type="submission" date="2021-01" db="EMBL/GenBank/DDBJ databases">
        <title>Adiantum capillus-veneris genome.</title>
        <authorList>
            <person name="Fang Y."/>
            <person name="Liao Q."/>
        </authorList>
    </citation>
    <scope>NUCLEOTIDE SEQUENCE</scope>
    <source>
        <strain evidence="3">H3</strain>
        <tissue evidence="3">Leaf</tissue>
    </source>
</reference>
<protein>
    <submittedName>
        <fullName evidence="3">Uncharacterized protein</fullName>
    </submittedName>
</protein>
<comment type="caution">
    <text evidence="3">The sequence shown here is derived from an EMBL/GenBank/DDBJ whole genome shotgun (WGS) entry which is preliminary data.</text>
</comment>
<evidence type="ECO:0000256" key="1">
    <source>
        <dbReference type="ARBA" id="ARBA00022737"/>
    </source>
</evidence>
<dbReference type="SUPFAM" id="SSF82185">
    <property type="entry name" value="Histone H3 K4-specific methyltransferase SET7/9 N-terminal domain"/>
    <property type="match status" value="2"/>
</dbReference>
<evidence type="ECO:0000313" key="3">
    <source>
        <dbReference type="EMBL" id="KAI5081974.1"/>
    </source>
</evidence>
<dbReference type="PANTHER" id="PTHR23084:SF263">
    <property type="entry name" value="MORN REPEAT-CONTAINING PROTEIN 1"/>
    <property type="match status" value="1"/>
</dbReference>
<dbReference type="PANTHER" id="PTHR23084">
    <property type="entry name" value="PHOSPHATIDYLINOSITOL-4-PHOSPHATE 5-KINASE RELATED"/>
    <property type="match status" value="1"/>
</dbReference>
<dbReference type="InterPro" id="IPR003409">
    <property type="entry name" value="MORN"/>
</dbReference>
<evidence type="ECO:0000256" key="2">
    <source>
        <dbReference type="SAM" id="MobiDB-lite"/>
    </source>
</evidence>
<dbReference type="Proteomes" id="UP000886520">
    <property type="component" value="Chromosome 2"/>
</dbReference>
<dbReference type="AlphaFoldDB" id="A0A9D4V8X0"/>
<proteinExistence type="predicted"/>
<dbReference type="Pfam" id="PF02493">
    <property type="entry name" value="MORN"/>
    <property type="match status" value="4"/>
</dbReference>
<evidence type="ECO:0000313" key="4">
    <source>
        <dbReference type="Proteomes" id="UP000886520"/>
    </source>
</evidence>
<name>A0A9D4V8X0_ADICA</name>
<feature type="compositionally biased region" description="Low complexity" evidence="2">
    <location>
        <begin position="37"/>
        <end position="50"/>
    </location>
</feature>
<accession>A0A9D4V8X0</accession>
<keyword evidence="4" id="KW-1185">Reference proteome</keyword>
<dbReference type="EMBL" id="JABFUD020000003">
    <property type="protein sequence ID" value="KAI5081974.1"/>
    <property type="molecule type" value="Genomic_DNA"/>
</dbReference>
<organism evidence="3 4">
    <name type="scientific">Adiantum capillus-veneris</name>
    <name type="common">Maidenhair fern</name>
    <dbReference type="NCBI Taxonomy" id="13818"/>
    <lineage>
        <taxon>Eukaryota</taxon>
        <taxon>Viridiplantae</taxon>
        <taxon>Streptophyta</taxon>
        <taxon>Embryophyta</taxon>
        <taxon>Tracheophyta</taxon>
        <taxon>Polypodiopsida</taxon>
        <taxon>Polypodiidae</taxon>
        <taxon>Polypodiales</taxon>
        <taxon>Pteridineae</taxon>
        <taxon>Pteridaceae</taxon>
        <taxon>Vittarioideae</taxon>
        <taxon>Adiantum</taxon>
    </lineage>
</organism>
<dbReference type="Gene3D" id="2.20.110.10">
    <property type="entry name" value="Histone H3 K4-specific methyltransferase SET7/9 N-terminal domain"/>
    <property type="match status" value="2"/>
</dbReference>
<sequence length="436" mass="48496">MGAEAANAEGENVSPPVSLFVAGAPALATEPSPPPTESSSPFSSTRSNPSVKKANASSPNEQANPKKPRRGARIVLTNPPSAFHPDIHPPSLVRVQRALRAHNKEEHPRKLHQLAHRALPVSPFCDAQGHFILQGNSGGFYIGDMLGGLPHGLGQHHIPHPVSGKMHMVYNGEWSYGSKTGFGSVFYTNGEEYRGELRNNQRRGRGWMKYKDGSFYCGDWLRGRRHGIGLHYLKTGNYYHGAFCKDSQDGWGIFYWPSAKRRFEGEWVANQPYSGYYSPMKAGDLEFVGGMLLQFCPELSFCPLLEKASSKDRKMSKLHLQNPILPIFNVISALRALRTGEHGPKALFKTQVGRKENLAASQLQILKKLFEVMVPMVDNQAQLHATHIRRMLLLGRIDPDIGQGERLLAHLQTCVSGRESIGYDELLLSILQFHHP</sequence>
<gene>
    <name evidence="3" type="ORF">GOP47_0001717</name>
</gene>
<keyword evidence="1" id="KW-0677">Repeat</keyword>